<feature type="transmembrane region" description="Helical" evidence="1">
    <location>
        <begin position="109"/>
        <end position="137"/>
    </location>
</feature>
<keyword evidence="1" id="KW-0472">Membrane</keyword>
<evidence type="ECO:0008006" key="4">
    <source>
        <dbReference type="Google" id="ProtNLM"/>
    </source>
</evidence>
<organism evidence="2 3">
    <name type="scientific">Corchorus olitorius</name>
    <dbReference type="NCBI Taxonomy" id="93759"/>
    <lineage>
        <taxon>Eukaryota</taxon>
        <taxon>Viridiplantae</taxon>
        <taxon>Streptophyta</taxon>
        <taxon>Embryophyta</taxon>
        <taxon>Tracheophyta</taxon>
        <taxon>Spermatophyta</taxon>
        <taxon>Magnoliopsida</taxon>
        <taxon>eudicotyledons</taxon>
        <taxon>Gunneridae</taxon>
        <taxon>Pentapetalae</taxon>
        <taxon>rosids</taxon>
        <taxon>malvids</taxon>
        <taxon>Malvales</taxon>
        <taxon>Malvaceae</taxon>
        <taxon>Grewioideae</taxon>
        <taxon>Apeibeae</taxon>
        <taxon>Corchorus</taxon>
    </lineage>
</organism>
<reference evidence="3" key="1">
    <citation type="submission" date="2013-09" db="EMBL/GenBank/DDBJ databases">
        <title>Corchorus olitorius genome sequencing.</title>
        <authorList>
            <person name="Alam M."/>
            <person name="Haque M.S."/>
            <person name="Islam M.S."/>
            <person name="Emdad E.M."/>
            <person name="Islam M.M."/>
            <person name="Ahmed B."/>
            <person name="Halim A."/>
            <person name="Hossen Q.M.M."/>
            <person name="Hossain M.Z."/>
            <person name="Ahmed R."/>
            <person name="Khan M.M."/>
            <person name="Islam R."/>
            <person name="Rashid M.M."/>
            <person name="Khan S.A."/>
            <person name="Rahman M.S."/>
            <person name="Alam M."/>
            <person name="Yahiya A.S."/>
            <person name="Khan M.S."/>
            <person name="Azam M.S."/>
            <person name="Haque T."/>
            <person name="Lashkar M.Z.H."/>
            <person name="Akhand A.I."/>
            <person name="Morshed G."/>
            <person name="Roy S."/>
            <person name="Uddin K.S."/>
            <person name="Rabeya T."/>
            <person name="Hossain A.S."/>
            <person name="Chowdhury A."/>
            <person name="Snigdha A.R."/>
            <person name="Mortoza M.S."/>
            <person name="Matin S.A."/>
            <person name="Hoque S.M.E."/>
            <person name="Islam M.K."/>
            <person name="Roy D.K."/>
            <person name="Haider R."/>
            <person name="Moosa M.M."/>
            <person name="Elias S.M."/>
            <person name="Hasan A.M."/>
            <person name="Jahan S."/>
            <person name="Shafiuddin M."/>
            <person name="Mahmood N."/>
            <person name="Shommy N.S."/>
        </authorList>
    </citation>
    <scope>NUCLEOTIDE SEQUENCE [LARGE SCALE GENOMIC DNA]</scope>
    <source>
        <strain evidence="3">cv. O-4</strain>
    </source>
</reference>
<feature type="transmembrane region" description="Helical" evidence="1">
    <location>
        <begin position="60"/>
        <end position="82"/>
    </location>
</feature>
<accession>A0A1R3JQP8</accession>
<keyword evidence="1" id="KW-1133">Transmembrane helix</keyword>
<dbReference type="SUPFAM" id="SSF57889">
    <property type="entry name" value="Cysteine-rich domain"/>
    <property type="match status" value="1"/>
</dbReference>
<dbReference type="Proteomes" id="UP000187203">
    <property type="component" value="Unassembled WGS sequence"/>
</dbReference>
<dbReference type="AlphaFoldDB" id="A0A1R3JQP8"/>
<name>A0A1R3JQP8_9ROSI</name>
<protein>
    <recommendedName>
        <fullName evidence="4">DC1 domain-containing protein</fullName>
    </recommendedName>
</protein>
<sequence length="232" mass="26050">MIIISNVMVARYPSQDRLLIIIVHNHNVISFSTSLVLPYLGRSISGFTFTKSFTNLLQRAYSDVVIVMFIPMVLPTNVLNVASGDAFAFDVLHCLISPNTRDMKTPFPIIIWVIPKGNIIISLIAIIAIIQNVIIVISVRKKGIPAIGFTFCEICNTSAHSKCVVGEYSFIKPGGIYKEWEGHPHPLTFVQKLHLYPECNKCGNLCFDLALECNHSDCTYIVHWNCIKLREL</sequence>
<dbReference type="InterPro" id="IPR046349">
    <property type="entry name" value="C1-like_sf"/>
</dbReference>
<keyword evidence="1" id="KW-0812">Transmembrane</keyword>
<keyword evidence="3" id="KW-1185">Reference proteome</keyword>
<gene>
    <name evidence="2" type="ORF">COLO4_14900</name>
</gene>
<evidence type="ECO:0000313" key="3">
    <source>
        <dbReference type="Proteomes" id="UP000187203"/>
    </source>
</evidence>
<evidence type="ECO:0000256" key="1">
    <source>
        <dbReference type="SAM" id="Phobius"/>
    </source>
</evidence>
<proteinExistence type="predicted"/>
<evidence type="ECO:0000313" key="2">
    <source>
        <dbReference type="EMBL" id="OMO97071.1"/>
    </source>
</evidence>
<comment type="caution">
    <text evidence="2">The sequence shown here is derived from an EMBL/GenBank/DDBJ whole genome shotgun (WGS) entry which is preliminary data.</text>
</comment>
<dbReference type="EMBL" id="AWUE01015488">
    <property type="protein sequence ID" value="OMO97071.1"/>
    <property type="molecule type" value="Genomic_DNA"/>
</dbReference>